<organism evidence="1 2">
    <name type="scientific">Trifolium medium</name>
    <dbReference type="NCBI Taxonomy" id="97028"/>
    <lineage>
        <taxon>Eukaryota</taxon>
        <taxon>Viridiplantae</taxon>
        <taxon>Streptophyta</taxon>
        <taxon>Embryophyta</taxon>
        <taxon>Tracheophyta</taxon>
        <taxon>Spermatophyta</taxon>
        <taxon>Magnoliopsida</taxon>
        <taxon>eudicotyledons</taxon>
        <taxon>Gunneridae</taxon>
        <taxon>Pentapetalae</taxon>
        <taxon>rosids</taxon>
        <taxon>fabids</taxon>
        <taxon>Fabales</taxon>
        <taxon>Fabaceae</taxon>
        <taxon>Papilionoideae</taxon>
        <taxon>50 kb inversion clade</taxon>
        <taxon>NPAAA clade</taxon>
        <taxon>Hologalegina</taxon>
        <taxon>IRL clade</taxon>
        <taxon>Trifolieae</taxon>
        <taxon>Trifolium</taxon>
    </lineage>
</organism>
<proteinExistence type="predicted"/>
<comment type="caution">
    <text evidence="1">The sequence shown here is derived from an EMBL/GenBank/DDBJ whole genome shotgun (WGS) entry which is preliminary data.</text>
</comment>
<dbReference type="AlphaFoldDB" id="A0A392U6T7"/>
<keyword evidence="2" id="KW-1185">Reference proteome</keyword>
<evidence type="ECO:0000313" key="1">
    <source>
        <dbReference type="EMBL" id="MCI68494.1"/>
    </source>
</evidence>
<reference evidence="1 2" key="1">
    <citation type="journal article" date="2018" name="Front. Plant Sci.">
        <title>Red Clover (Trifolium pratense) and Zigzag Clover (T. medium) - A Picture of Genomic Similarities and Differences.</title>
        <authorList>
            <person name="Dluhosova J."/>
            <person name="Istvanek J."/>
            <person name="Nedelnik J."/>
            <person name="Repkova J."/>
        </authorList>
    </citation>
    <scope>NUCLEOTIDE SEQUENCE [LARGE SCALE GENOMIC DNA]</scope>
    <source>
        <strain evidence="2">cv. 10/8</strain>
        <tissue evidence="1">Leaf</tissue>
    </source>
</reference>
<sequence>MPALAPGAIEVTRTIKQQQHARRLRLA</sequence>
<protein>
    <submittedName>
        <fullName evidence="1">Uncharacterized protein</fullName>
    </submittedName>
</protein>
<dbReference type="EMBL" id="LXQA010737344">
    <property type="protein sequence ID" value="MCI68494.1"/>
    <property type="molecule type" value="Genomic_DNA"/>
</dbReference>
<accession>A0A392U6T7</accession>
<feature type="non-terminal residue" evidence="1">
    <location>
        <position position="27"/>
    </location>
</feature>
<evidence type="ECO:0000313" key="2">
    <source>
        <dbReference type="Proteomes" id="UP000265520"/>
    </source>
</evidence>
<name>A0A392U6T7_9FABA</name>
<dbReference type="Proteomes" id="UP000265520">
    <property type="component" value="Unassembled WGS sequence"/>
</dbReference>